<evidence type="ECO:0000256" key="3">
    <source>
        <dbReference type="ARBA" id="ARBA00023015"/>
    </source>
</evidence>
<organism evidence="7 8">
    <name type="scientific">Exophiala sideris</name>
    <dbReference type="NCBI Taxonomy" id="1016849"/>
    <lineage>
        <taxon>Eukaryota</taxon>
        <taxon>Fungi</taxon>
        <taxon>Dikarya</taxon>
        <taxon>Ascomycota</taxon>
        <taxon>Pezizomycotina</taxon>
        <taxon>Eurotiomycetes</taxon>
        <taxon>Chaetothyriomycetidae</taxon>
        <taxon>Chaetothyriales</taxon>
        <taxon>Herpotrichiellaceae</taxon>
        <taxon>Exophiala</taxon>
    </lineage>
</organism>
<dbReference type="InterPro" id="IPR050815">
    <property type="entry name" value="TF_fung"/>
</dbReference>
<evidence type="ECO:0000259" key="6">
    <source>
        <dbReference type="Pfam" id="PF04082"/>
    </source>
</evidence>
<evidence type="ECO:0000313" key="7">
    <source>
        <dbReference type="EMBL" id="KAK5058082.1"/>
    </source>
</evidence>
<proteinExistence type="predicted"/>
<dbReference type="EMBL" id="JAVRRF010000015">
    <property type="protein sequence ID" value="KAK5058082.1"/>
    <property type="molecule type" value="Genomic_DNA"/>
</dbReference>
<comment type="caution">
    <text evidence="7">The sequence shown here is derived from an EMBL/GenBank/DDBJ whole genome shotgun (WGS) entry which is preliminary data.</text>
</comment>
<evidence type="ECO:0000256" key="1">
    <source>
        <dbReference type="ARBA" id="ARBA00004123"/>
    </source>
</evidence>
<protein>
    <recommendedName>
        <fullName evidence="6">Xylanolytic transcriptional activator regulatory domain-containing protein</fullName>
    </recommendedName>
</protein>
<dbReference type="Pfam" id="PF04082">
    <property type="entry name" value="Fungal_trans"/>
    <property type="match status" value="1"/>
</dbReference>
<dbReference type="InterPro" id="IPR007219">
    <property type="entry name" value="XnlR_reg_dom"/>
</dbReference>
<keyword evidence="2" id="KW-0479">Metal-binding</keyword>
<evidence type="ECO:0000313" key="8">
    <source>
        <dbReference type="Proteomes" id="UP001345691"/>
    </source>
</evidence>
<accession>A0ABR0J8R8</accession>
<comment type="subcellular location">
    <subcellularLocation>
        <location evidence="1">Nucleus</location>
    </subcellularLocation>
</comment>
<keyword evidence="4" id="KW-0804">Transcription</keyword>
<dbReference type="CDD" id="cd12148">
    <property type="entry name" value="fungal_TF_MHR"/>
    <property type="match status" value="1"/>
</dbReference>
<evidence type="ECO:0000256" key="5">
    <source>
        <dbReference type="ARBA" id="ARBA00023242"/>
    </source>
</evidence>
<keyword evidence="8" id="KW-1185">Reference proteome</keyword>
<dbReference type="PANTHER" id="PTHR47338:SF5">
    <property type="entry name" value="ZN(II)2CYS6 TRANSCRIPTION FACTOR (EUROFUNG)"/>
    <property type="match status" value="1"/>
</dbReference>
<keyword evidence="5" id="KW-0539">Nucleus</keyword>
<reference evidence="7 8" key="1">
    <citation type="submission" date="2023-08" db="EMBL/GenBank/DDBJ databases">
        <title>Black Yeasts Isolated from many extreme environments.</title>
        <authorList>
            <person name="Coleine C."/>
            <person name="Stajich J.E."/>
            <person name="Selbmann L."/>
        </authorList>
    </citation>
    <scope>NUCLEOTIDE SEQUENCE [LARGE SCALE GENOMIC DNA]</scope>
    <source>
        <strain evidence="7 8">CCFEE 6328</strain>
    </source>
</reference>
<dbReference type="Proteomes" id="UP001345691">
    <property type="component" value="Unassembled WGS sequence"/>
</dbReference>
<keyword evidence="3" id="KW-0805">Transcription regulation</keyword>
<dbReference type="PANTHER" id="PTHR47338">
    <property type="entry name" value="ZN(II)2CYS6 TRANSCRIPTION FACTOR (EUROFUNG)-RELATED"/>
    <property type="match status" value="1"/>
</dbReference>
<evidence type="ECO:0000256" key="4">
    <source>
        <dbReference type="ARBA" id="ARBA00023163"/>
    </source>
</evidence>
<name>A0ABR0J8R8_9EURO</name>
<sequence length="426" mass="48302">MVHILRLMTEEKFERKDWADAEGKRRTLWCCFILDKLISNGSDRPPAFDSASITTLLPAPDADFVLGRETRTTTLAQPNQQESLLSYTIRIVDVLGSVVAWSGAGGRDIDDRCPWDPTSPFFRFDKALKDWEDLLPQYMQLHPETIAAHVACGQGNLFALMHLLNYHARCYLHREYIPFIPPKGYDPANGPCDGPPLARRPSLPEPPEYWFKSIQIGIQSARRISTFFSEMVARDLAPWAYPFSGICLMTAGTFHVVCSFSTWKSCEQYMGLAAKKLLAEDLRKMIKLQEVWALAAHWIKVLRRYYERVGIDNNTNHQTDGNIPRDEAIAAEGILQLHEVVVHSISAVTDAPQGISVHLPSKEFDIYALLELESGDSCAEPLLDEMPPEVQLTDADEEEVDMVGSDMHEMITEDIYSFEDFLFSWK</sequence>
<feature type="domain" description="Xylanolytic transcriptional activator regulatory" evidence="6">
    <location>
        <begin position="3"/>
        <end position="115"/>
    </location>
</feature>
<gene>
    <name evidence="7" type="ORF">LTR69_007079</name>
</gene>
<evidence type="ECO:0000256" key="2">
    <source>
        <dbReference type="ARBA" id="ARBA00022723"/>
    </source>
</evidence>